<feature type="non-terminal residue" evidence="1">
    <location>
        <position position="1"/>
    </location>
</feature>
<dbReference type="EMBL" id="CAJVQB010103604">
    <property type="protein sequence ID" value="CAG8850973.1"/>
    <property type="molecule type" value="Genomic_DNA"/>
</dbReference>
<protein>
    <submittedName>
        <fullName evidence="1">28380_t:CDS:1</fullName>
    </submittedName>
</protein>
<keyword evidence="2" id="KW-1185">Reference proteome</keyword>
<evidence type="ECO:0000313" key="1">
    <source>
        <dbReference type="EMBL" id="CAG8850973.1"/>
    </source>
</evidence>
<comment type="caution">
    <text evidence="1">The sequence shown here is derived from an EMBL/GenBank/DDBJ whole genome shotgun (WGS) entry which is preliminary data.</text>
</comment>
<gene>
    <name evidence="1" type="ORF">GMARGA_LOCUS40493</name>
</gene>
<evidence type="ECO:0000313" key="2">
    <source>
        <dbReference type="Proteomes" id="UP000789901"/>
    </source>
</evidence>
<organism evidence="1 2">
    <name type="scientific">Gigaspora margarita</name>
    <dbReference type="NCBI Taxonomy" id="4874"/>
    <lineage>
        <taxon>Eukaryota</taxon>
        <taxon>Fungi</taxon>
        <taxon>Fungi incertae sedis</taxon>
        <taxon>Mucoromycota</taxon>
        <taxon>Glomeromycotina</taxon>
        <taxon>Glomeromycetes</taxon>
        <taxon>Diversisporales</taxon>
        <taxon>Gigasporaceae</taxon>
        <taxon>Gigaspora</taxon>
    </lineage>
</organism>
<name>A0ABN7X907_GIGMA</name>
<dbReference type="Proteomes" id="UP000789901">
    <property type="component" value="Unassembled WGS sequence"/>
</dbReference>
<accession>A0ABN7X907</accession>
<sequence>QLHQQRLQAQKNIQEAQQRQKEYHDYSIKAIKFKIRDQVLLYESAKEKVH</sequence>
<proteinExistence type="predicted"/>
<feature type="non-terminal residue" evidence="1">
    <location>
        <position position="50"/>
    </location>
</feature>
<reference evidence="1 2" key="1">
    <citation type="submission" date="2021-06" db="EMBL/GenBank/DDBJ databases">
        <authorList>
            <person name="Kallberg Y."/>
            <person name="Tangrot J."/>
            <person name="Rosling A."/>
        </authorList>
    </citation>
    <scope>NUCLEOTIDE SEQUENCE [LARGE SCALE GENOMIC DNA]</scope>
    <source>
        <strain evidence="1 2">120-4 pot B 10/14</strain>
    </source>
</reference>